<protein>
    <submittedName>
        <fullName evidence="1">Uncharacterized protein</fullName>
    </submittedName>
</protein>
<comment type="caution">
    <text evidence="1">The sequence shown here is derived from an EMBL/GenBank/DDBJ whole genome shotgun (WGS) entry which is preliminary data.</text>
</comment>
<keyword evidence="2" id="KW-1185">Reference proteome</keyword>
<name>A0ABR3ANF9_PHYBL</name>
<feature type="non-terminal residue" evidence="1">
    <location>
        <position position="1"/>
    </location>
</feature>
<dbReference type="EMBL" id="JBCLYO010000030">
    <property type="protein sequence ID" value="KAL0076854.1"/>
    <property type="molecule type" value="Genomic_DNA"/>
</dbReference>
<dbReference type="Proteomes" id="UP001448207">
    <property type="component" value="Unassembled WGS sequence"/>
</dbReference>
<evidence type="ECO:0000313" key="1">
    <source>
        <dbReference type="EMBL" id="KAL0076854.1"/>
    </source>
</evidence>
<sequence length="128" mass="14947">TCAEKGNEFTVCSPLNTDIWYNGSTYNFVWNYNQPFYVPSKSISLYLYYKYNFAYTQIKEWTYMDTSDGEMSSLVDDTWFPDQLPAGSGNRTWTYFGYLLPADMNATKELITPSSTYPRPFNFSVVRE</sequence>
<reference evidence="1 2" key="1">
    <citation type="submission" date="2024-04" db="EMBL/GenBank/DDBJ databases">
        <title>Symmetric and asymmetric DNA N6-adenine methylation regulates different biological responses in Mucorales.</title>
        <authorList>
            <consortium name="Lawrence Berkeley National Laboratory"/>
            <person name="Lax C."/>
            <person name="Mondo S.J."/>
            <person name="Osorio-Concepcion M."/>
            <person name="Muszewska A."/>
            <person name="Corrochano-Luque M."/>
            <person name="Gutierrez G."/>
            <person name="Riley R."/>
            <person name="Lipzen A."/>
            <person name="Guo J."/>
            <person name="Hundley H."/>
            <person name="Amirebrahimi M."/>
            <person name="Ng V."/>
            <person name="Lorenzo-Gutierrez D."/>
            <person name="Binder U."/>
            <person name="Yang J."/>
            <person name="Song Y."/>
            <person name="Canovas D."/>
            <person name="Navarro E."/>
            <person name="Freitag M."/>
            <person name="Gabaldon T."/>
            <person name="Grigoriev I.V."/>
            <person name="Corrochano L.M."/>
            <person name="Nicolas F.E."/>
            <person name="Garre V."/>
        </authorList>
    </citation>
    <scope>NUCLEOTIDE SEQUENCE [LARGE SCALE GENOMIC DNA]</scope>
    <source>
        <strain evidence="1 2">L51</strain>
    </source>
</reference>
<proteinExistence type="predicted"/>
<evidence type="ECO:0000313" key="2">
    <source>
        <dbReference type="Proteomes" id="UP001448207"/>
    </source>
</evidence>
<gene>
    <name evidence="1" type="ORF">J3Q64DRAFT_1647413</name>
</gene>
<organism evidence="1 2">
    <name type="scientific">Phycomyces blakesleeanus</name>
    <dbReference type="NCBI Taxonomy" id="4837"/>
    <lineage>
        <taxon>Eukaryota</taxon>
        <taxon>Fungi</taxon>
        <taxon>Fungi incertae sedis</taxon>
        <taxon>Mucoromycota</taxon>
        <taxon>Mucoromycotina</taxon>
        <taxon>Mucoromycetes</taxon>
        <taxon>Mucorales</taxon>
        <taxon>Phycomycetaceae</taxon>
        <taxon>Phycomyces</taxon>
    </lineage>
</organism>
<accession>A0ABR3ANF9</accession>